<dbReference type="InterPro" id="IPR000522">
    <property type="entry name" value="ABC_transptr_permease_BtuC"/>
</dbReference>
<proteinExistence type="inferred from homology"/>
<dbReference type="STRING" id="873449.STRCR_2346"/>
<dbReference type="Proteomes" id="UP000004322">
    <property type="component" value="Unassembled WGS sequence"/>
</dbReference>
<feature type="transmembrane region" description="Helical" evidence="9">
    <location>
        <begin position="296"/>
        <end position="323"/>
    </location>
</feature>
<evidence type="ECO:0000313" key="10">
    <source>
        <dbReference type="EMBL" id="EHI74558.1"/>
    </source>
</evidence>
<evidence type="ECO:0000256" key="1">
    <source>
        <dbReference type="ARBA" id="ARBA00004651"/>
    </source>
</evidence>
<keyword evidence="4" id="KW-1003">Cell membrane</keyword>
<evidence type="ECO:0000256" key="6">
    <source>
        <dbReference type="ARBA" id="ARBA00022989"/>
    </source>
</evidence>
<dbReference type="Gene3D" id="1.10.3470.10">
    <property type="entry name" value="ABC transporter involved in vitamin B12 uptake, BtuC"/>
    <property type="match status" value="1"/>
</dbReference>
<dbReference type="eggNOG" id="COG0609">
    <property type="taxonomic scope" value="Bacteria"/>
</dbReference>
<feature type="compositionally biased region" description="Polar residues" evidence="8">
    <location>
        <begin position="1"/>
        <end position="12"/>
    </location>
</feature>
<evidence type="ECO:0000256" key="2">
    <source>
        <dbReference type="ARBA" id="ARBA00007935"/>
    </source>
</evidence>
<feature type="transmembrane region" description="Helical" evidence="9">
    <location>
        <begin position="365"/>
        <end position="384"/>
    </location>
</feature>
<feature type="transmembrane region" description="Helical" evidence="9">
    <location>
        <begin position="209"/>
        <end position="233"/>
    </location>
</feature>
<evidence type="ECO:0000256" key="8">
    <source>
        <dbReference type="SAM" id="MobiDB-lite"/>
    </source>
</evidence>
<dbReference type="PANTHER" id="PTHR30472:SF65">
    <property type="entry name" value="SIDEROPHORE TRANSPORT SYSTEM PERMEASE PROTEIN YFIZ-RELATED"/>
    <property type="match status" value="1"/>
</dbReference>
<evidence type="ECO:0000256" key="7">
    <source>
        <dbReference type="ARBA" id="ARBA00023136"/>
    </source>
</evidence>
<keyword evidence="5 9" id="KW-0812">Transmembrane</keyword>
<dbReference type="EMBL" id="AEUV02000002">
    <property type="protein sequence ID" value="EHI74558.1"/>
    <property type="molecule type" value="Genomic_DNA"/>
</dbReference>
<feature type="region of interest" description="Disordered" evidence="8">
    <location>
        <begin position="1"/>
        <end position="24"/>
    </location>
</feature>
<dbReference type="AlphaFoldDB" id="G5JTF6"/>
<keyword evidence="11" id="KW-1185">Reference proteome</keyword>
<feature type="transmembrane region" description="Helical" evidence="9">
    <location>
        <begin position="151"/>
        <end position="170"/>
    </location>
</feature>
<evidence type="ECO:0000256" key="9">
    <source>
        <dbReference type="SAM" id="Phobius"/>
    </source>
</evidence>
<keyword evidence="3" id="KW-0813">Transport</keyword>
<dbReference type="InterPro" id="IPR037294">
    <property type="entry name" value="ABC_BtuC-like"/>
</dbReference>
<dbReference type="FunFam" id="1.10.3470.10:FF:000001">
    <property type="entry name" value="Vitamin B12 ABC transporter permease BtuC"/>
    <property type="match status" value="1"/>
</dbReference>
<evidence type="ECO:0000256" key="3">
    <source>
        <dbReference type="ARBA" id="ARBA00022448"/>
    </source>
</evidence>
<feature type="transmembrane region" description="Helical" evidence="9">
    <location>
        <begin position="176"/>
        <end position="197"/>
    </location>
</feature>
<dbReference type="Pfam" id="PF01032">
    <property type="entry name" value="FecCD"/>
    <property type="match status" value="1"/>
</dbReference>
<keyword evidence="6 9" id="KW-1133">Transmembrane helix</keyword>
<dbReference type="GO" id="GO:0033214">
    <property type="term" value="P:siderophore-iron import into cell"/>
    <property type="evidence" value="ECO:0007669"/>
    <property type="project" value="TreeGrafter"/>
</dbReference>
<feature type="transmembrane region" description="Helical" evidence="9">
    <location>
        <begin position="122"/>
        <end position="139"/>
    </location>
</feature>
<feature type="transmembrane region" description="Helical" evidence="9">
    <location>
        <begin position="253"/>
        <end position="275"/>
    </location>
</feature>
<protein>
    <submittedName>
        <fullName evidence="10">Ferrichrome ABC transporter, permease protein</fullName>
    </submittedName>
</protein>
<evidence type="ECO:0000313" key="11">
    <source>
        <dbReference type="Proteomes" id="UP000004322"/>
    </source>
</evidence>
<reference evidence="10" key="1">
    <citation type="submission" date="2011-07" db="EMBL/GenBank/DDBJ databases">
        <authorList>
            <person name="Stanhope M.J."/>
            <person name="Durkin A.S."/>
            <person name="Hostetler J."/>
            <person name="Kim M."/>
            <person name="Radune D."/>
            <person name="Singh I."/>
            <person name="Town C.D."/>
        </authorList>
    </citation>
    <scope>NUCLEOTIDE SEQUENCE [LARGE SCALE GENOMIC DNA]</scope>
    <source>
        <strain evidence="10">HS-6</strain>
    </source>
</reference>
<accession>G5JTF6</accession>
<dbReference type="RefSeq" id="WP_004227897.1">
    <property type="nucleotide sequence ID" value="NZ_AEUV02000002.1"/>
</dbReference>
<keyword evidence="7 9" id="KW-0472">Membrane</keyword>
<gene>
    <name evidence="10" type="primary">fhuB</name>
    <name evidence="10" type="ORF">STRCR_2346</name>
</gene>
<dbReference type="SUPFAM" id="SSF81345">
    <property type="entry name" value="ABC transporter involved in vitamin B12 uptake, BtuC"/>
    <property type="match status" value="1"/>
</dbReference>
<comment type="caution">
    <text evidence="10">The sequence shown here is derived from an EMBL/GenBank/DDBJ whole genome shotgun (WGS) entry which is preliminary data.</text>
</comment>
<sequence>MKKKSSLLNQKSGAKKGSGNPKSRDPLVSLAQFARLVFSPCLTGNKHKQPITVTAHKKRDWQHFLLRPVFFTILVLFILACYLSLRFGAINYSNDQLLHVIKAPLQNSASQDIIFDLRLPRLFATILVGAAMAQAGAIMQGVTRNPIADPGLLGINAGAGLALIIGYAFWGSLHYSLILLLCLLGSLLAALLVLGLSYRPRKGYHPIRLILSGAMVATLCSALGQAITLYFNLETSVIGWQAGGFSQINWKMLAIVSPLMIFGFLLTLLFAHQLTILSLNETVSKSLGQKTNTVSFVLLGIVILLSAGAVALVGSIAFIGLIIPHFIRVFIVRDYRYLLPFTALAGATFMIYVDLLSRTLNPPMEVPISALVSIAGLPCFLWLIRKGSDL</sequence>
<dbReference type="GO" id="GO:0022857">
    <property type="term" value="F:transmembrane transporter activity"/>
    <property type="evidence" value="ECO:0007669"/>
    <property type="project" value="InterPro"/>
</dbReference>
<feature type="transmembrane region" description="Helical" evidence="9">
    <location>
        <begin position="335"/>
        <end position="353"/>
    </location>
</feature>
<comment type="similarity">
    <text evidence="2">Belongs to the binding-protein-dependent transport system permease family. FecCD subfamily.</text>
</comment>
<dbReference type="GO" id="GO:0005886">
    <property type="term" value="C:plasma membrane"/>
    <property type="evidence" value="ECO:0007669"/>
    <property type="project" value="UniProtKB-SubCell"/>
</dbReference>
<evidence type="ECO:0000256" key="4">
    <source>
        <dbReference type="ARBA" id="ARBA00022475"/>
    </source>
</evidence>
<dbReference type="PANTHER" id="PTHR30472">
    <property type="entry name" value="FERRIC ENTEROBACTIN TRANSPORT SYSTEM PERMEASE PROTEIN"/>
    <property type="match status" value="1"/>
</dbReference>
<dbReference type="CDD" id="cd06550">
    <property type="entry name" value="TM_ABC_iron-siderophores_like"/>
    <property type="match status" value="1"/>
</dbReference>
<organism evidence="10 11">
    <name type="scientific">Streptococcus criceti HS-6</name>
    <dbReference type="NCBI Taxonomy" id="873449"/>
    <lineage>
        <taxon>Bacteria</taxon>
        <taxon>Bacillati</taxon>
        <taxon>Bacillota</taxon>
        <taxon>Bacilli</taxon>
        <taxon>Lactobacillales</taxon>
        <taxon>Streptococcaceae</taxon>
        <taxon>Streptococcus</taxon>
    </lineage>
</organism>
<comment type="subcellular location">
    <subcellularLocation>
        <location evidence="1">Cell membrane</location>
        <topology evidence="1">Multi-pass membrane protein</topology>
    </subcellularLocation>
</comment>
<name>G5JTF6_STRCG</name>
<evidence type="ECO:0000256" key="5">
    <source>
        <dbReference type="ARBA" id="ARBA00022692"/>
    </source>
</evidence>
<feature type="transmembrane region" description="Helical" evidence="9">
    <location>
        <begin position="64"/>
        <end position="85"/>
    </location>
</feature>